<dbReference type="OrthoDB" id="128302at2759"/>
<gene>
    <name evidence="2" type="ORF">Plil01_000745600</name>
</gene>
<organism evidence="2 3">
    <name type="scientific">Phytophthora lilii</name>
    <dbReference type="NCBI Taxonomy" id="2077276"/>
    <lineage>
        <taxon>Eukaryota</taxon>
        <taxon>Sar</taxon>
        <taxon>Stramenopiles</taxon>
        <taxon>Oomycota</taxon>
        <taxon>Peronosporomycetes</taxon>
        <taxon>Peronosporales</taxon>
        <taxon>Peronosporaceae</taxon>
        <taxon>Phytophthora</taxon>
    </lineage>
</organism>
<reference evidence="2" key="1">
    <citation type="submission" date="2023-04" db="EMBL/GenBank/DDBJ databases">
        <title>Phytophthora lilii NBRC 32176.</title>
        <authorList>
            <person name="Ichikawa N."/>
            <person name="Sato H."/>
            <person name="Tonouchi N."/>
        </authorList>
    </citation>
    <scope>NUCLEOTIDE SEQUENCE</scope>
    <source>
        <strain evidence="2">NBRC 32176</strain>
    </source>
</reference>
<feature type="region of interest" description="Disordered" evidence="1">
    <location>
        <begin position="1"/>
        <end position="25"/>
    </location>
</feature>
<evidence type="ECO:0000313" key="2">
    <source>
        <dbReference type="EMBL" id="GMF19495.1"/>
    </source>
</evidence>
<keyword evidence="3" id="KW-1185">Reference proteome</keyword>
<sequence length="206" mass="22891">MTRSRRPQHQTYSALGNSSGGTSTMEQRCKGAKWMLGHMRCSKRLNRSLGAVLGAMTCEDGSGKWPVTPTARDIGITAEIRIQTLQQFDDSPYIIVRSYSGDINFRYMCLVQQRECDPIDGKRVLKFYYVVGDSEANGRSRTAATSSEQEVVWITDGGYSLTLIEVDDDAVDAEFNSFGCCAAGVGPLHNVRPRWEQLVMSSKRDS</sequence>
<evidence type="ECO:0000256" key="1">
    <source>
        <dbReference type="SAM" id="MobiDB-lite"/>
    </source>
</evidence>
<evidence type="ECO:0000313" key="3">
    <source>
        <dbReference type="Proteomes" id="UP001165083"/>
    </source>
</evidence>
<dbReference type="EMBL" id="BSXW01000346">
    <property type="protein sequence ID" value="GMF19495.1"/>
    <property type="molecule type" value="Genomic_DNA"/>
</dbReference>
<dbReference type="AlphaFoldDB" id="A0A9W6TUJ7"/>
<feature type="compositionally biased region" description="Polar residues" evidence="1">
    <location>
        <begin position="9"/>
        <end position="25"/>
    </location>
</feature>
<proteinExistence type="predicted"/>
<accession>A0A9W6TUJ7</accession>
<dbReference type="Proteomes" id="UP001165083">
    <property type="component" value="Unassembled WGS sequence"/>
</dbReference>
<protein>
    <submittedName>
        <fullName evidence="2">Unnamed protein product</fullName>
    </submittedName>
</protein>
<comment type="caution">
    <text evidence="2">The sequence shown here is derived from an EMBL/GenBank/DDBJ whole genome shotgun (WGS) entry which is preliminary data.</text>
</comment>
<name>A0A9W6TUJ7_9STRA</name>